<organism evidence="1 2">
    <name type="scientific">Microbacterium radiodurans</name>
    <dbReference type="NCBI Taxonomy" id="661398"/>
    <lineage>
        <taxon>Bacteria</taxon>
        <taxon>Bacillati</taxon>
        <taxon>Actinomycetota</taxon>
        <taxon>Actinomycetes</taxon>
        <taxon>Micrococcales</taxon>
        <taxon>Microbacteriaceae</taxon>
        <taxon>Microbacterium</taxon>
    </lineage>
</organism>
<evidence type="ECO:0000313" key="2">
    <source>
        <dbReference type="Proteomes" id="UP000327039"/>
    </source>
</evidence>
<reference evidence="2" key="1">
    <citation type="submission" date="2019-09" db="EMBL/GenBank/DDBJ databases">
        <title>Mumia zhuanghuii sp. nov. isolated from the intestinal contents of plateau pika (Ochotona curzoniae) in the Qinghai-Tibet plateau of China.</title>
        <authorList>
            <person name="Tian Z."/>
        </authorList>
    </citation>
    <scope>NUCLEOTIDE SEQUENCE [LARGE SCALE GENOMIC DNA]</scope>
    <source>
        <strain evidence="2">DSM 25564</strain>
    </source>
</reference>
<dbReference type="OrthoDB" id="3769378at2"/>
<keyword evidence="2" id="KW-1185">Reference proteome</keyword>
<dbReference type="RefSeq" id="WP_150417665.1">
    <property type="nucleotide sequence ID" value="NZ_VYRZ01000001.1"/>
</dbReference>
<name>A0A5J5IS98_9MICO</name>
<dbReference type="Proteomes" id="UP000327039">
    <property type="component" value="Unassembled WGS sequence"/>
</dbReference>
<comment type="caution">
    <text evidence="1">The sequence shown here is derived from an EMBL/GenBank/DDBJ whole genome shotgun (WGS) entry which is preliminary data.</text>
</comment>
<dbReference type="EMBL" id="VYRZ01000001">
    <property type="protein sequence ID" value="KAA9089044.1"/>
    <property type="molecule type" value="Genomic_DNA"/>
</dbReference>
<dbReference type="AlphaFoldDB" id="A0A5J5IS98"/>
<protein>
    <submittedName>
        <fullName evidence="1">Uncharacterized protein</fullName>
    </submittedName>
</protein>
<sequence length="208" mass="22528">MTSLRDELTGGGKATGLPPFRMMIPAGWRAHSTGPETEKELLQQAARRLAPAHRVDLQGLLALQVSTALRKARNQGALAMVLPGPDTATALFAPASLMVMLREAPAGATMDSYVVDVIRTRGGRPLDTAERFVRWVTRGTTEVDGQRIGSYLVEYLTPVPGSSKTQALHLAYSLGHPAEMDPEKDERLSSWVALMDAHVATLAWEDEA</sequence>
<evidence type="ECO:0000313" key="1">
    <source>
        <dbReference type="EMBL" id="KAA9089044.1"/>
    </source>
</evidence>
<gene>
    <name evidence="1" type="ORF">F6B42_00610</name>
</gene>
<proteinExistence type="predicted"/>
<accession>A0A5J5IS98</accession>